<dbReference type="AlphaFoldDB" id="W7IYM5"/>
<gene>
    <name evidence="8" type="ORF">UO65_3102</name>
</gene>
<dbReference type="GO" id="GO:0140359">
    <property type="term" value="F:ABC-type transporter activity"/>
    <property type="evidence" value="ECO:0007669"/>
    <property type="project" value="InterPro"/>
</dbReference>
<feature type="transmembrane region" description="Helical" evidence="6">
    <location>
        <begin position="96"/>
        <end position="118"/>
    </location>
</feature>
<evidence type="ECO:0000256" key="2">
    <source>
        <dbReference type="ARBA" id="ARBA00022692"/>
    </source>
</evidence>
<dbReference type="PANTHER" id="PTHR43229">
    <property type="entry name" value="NODULATION PROTEIN J"/>
    <property type="match status" value="1"/>
</dbReference>
<dbReference type="InterPro" id="IPR013525">
    <property type="entry name" value="ABC2_TM"/>
</dbReference>
<dbReference type="PROSITE" id="PS51012">
    <property type="entry name" value="ABC_TM2"/>
    <property type="match status" value="1"/>
</dbReference>
<dbReference type="EMBL" id="AYXG01000104">
    <property type="protein sequence ID" value="EWC61581.1"/>
    <property type="molecule type" value="Genomic_DNA"/>
</dbReference>
<dbReference type="InterPro" id="IPR047817">
    <property type="entry name" value="ABC2_TM_bact-type"/>
</dbReference>
<dbReference type="GO" id="GO:0043190">
    <property type="term" value="C:ATP-binding cassette (ABC) transporter complex"/>
    <property type="evidence" value="ECO:0007669"/>
    <property type="project" value="InterPro"/>
</dbReference>
<keyword evidence="4 6" id="KW-0472">Membrane</keyword>
<proteinExistence type="inferred from homology"/>
<organism evidence="8 9">
    <name type="scientific">Actinokineospora spheciospongiae</name>
    <dbReference type="NCBI Taxonomy" id="909613"/>
    <lineage>
        <taxon>Bacteria</taxon>
        <taxon>Bacillati</taxon>
        <taxon>Actinomycetota</taxon>
        <taxon>Actinomycetes</taxon>
        <taxon>Pseudonocardiales</taxon>
        <taxon>Pseudonocardiaceae</taxon>
        <taxon>Actinokineospora</taxon>
    </lineage>
</organism>
<comment type="subcellular location">
    <subcellularLocation>
        <location evidence="6">Cell membrane</location>
        <topology evidence="6">Multi-pass membrane protein</topology>
    </subcellularLocation>
    <subcellularLocation>
        <location evidence="1">Membrane</location>
        <topology evidence="1">Multi-pass membrane protein</topology>
    </subcellularLocation>
</comment>
<evidence type="ECO:0000256" key="6">
    <source>
        <dbReference type="RuleBase" id="RU361157"/>
    </source>
</evidence>
<evidence type="ECO:0000313" key="8">
    <source>
        <dbReference type="EMBL" id="EWC61581.1"/>
    </source>
</evidence>
<keyword evidence="6" id="KW-1003">Cell membrane</keyword>
<evidence type="ECO:0000256" key="4">
    <source>
        <dbReference type="ARBA" id="ARBA00023136"/>
    </source>
</evidence>
<dbReference type="Pfam" id="PF01061">
    <property type="entry name" value="ABC2_membrane"/>
    <property type="match status" value="1"/>
</dbReference>
<comment type="caution">
    <text evidence="8">The sequence shown here is derived from an EMBL/GenBank/DDBJ whole genome shotgun (WGS) entry which is preliminary data.</text>
</comment>
<dbReference type="InterPro" id="IPR051784">
    <property type="entry name" value="Nod_factor_ABC_transporter"/>
</dbReference>
<dbReference type="GO" id="GO:0046677">
    <property type="term" value="P:response to antibiotic"/>
    <property type="evidence" value="ECO:0007669"/>
    <property type="project" value="UniProtKB-KW"/>
</dbReference>
<sequence length="293" mass="31264">MSKHAAPRGRGSASEQTVRLSAVDIAAGRRQRQDGWSPSSLWTQISVLTGRSLGSAFSDYRLVFFGLLQPIVMLLLFSQVFSGIGQLPGVTQYSGYINFLMPATLVNIAMTTAMSSGVGLLTEIYTGFIGRLRAMPITLGAVLVARTLSDSVRLVVQLVVSVLAAVVFLEFRPGGVLGITSALLLTVAVGWGLSWIFIAIATWQSKPETMQAVSFIVMFPLMFGSSAYMPVEAMPGWIRVLSTINPITYAIDATRALSLGMPVGSAVWAALGLAVGTAALGGWLASRNFRRAR</sequence>
<feature type="transmembrane region" description="Helical" evidence="6">
    <location>
        <begin position="152"/>
        <end position="169"/>
    </location>
</feature>
<dbReference type="PATRIC" id="fig|909613.9.peg.3104"/>
<keyword evidence="5" id="KW-0046">Antibiotic resistance</keyword>
<evidence type="ECO:0000313" key="9">
    <source>
        <dbReference type="Proteomes" id="UP000019277"/>
    </source>
</evidence>
<comment type="similarity">
    <text evidence="6">Belongs to the ABC-2 integral membrane protein family.</text>
</comment>
<dbReference type="eggNOG" id="COG0842">
    <property type="taxonomic scope" value="Bacteria"/>
</dbReference>
<feature type="transmembrane region" description="Helical" evidence="6">
    <location>
        <begin position="212"/>
        <end position="231"/>
    </location>
</feature>
<keyword evidence="9" id="KW-1185">Reference proteome</keyword>
<feature type="domain" description="ABC transmembrane type-2" evidence="7">
    <location>
        <begin position="61"/>
        <end position="292"/>
    </location>
</feature>
<name>W7IYM5_9PSEU</name>
<reference evidence="8 9" key="1">
    <citation type="journal article" date="2014" name="Genome Announc.">
        <title>Draft Genome Sequence of the Antitrypanosomally Active Sponge-Associated Bacterium Actinokineospora sp. Strain EG49.</title>
        <authorList>
            <person name="Harjes J."/>
            <person name="Ryu T."/>
            <person name="Abdelmohsen U.R."/>
            <person name="Moitinho-Silva L."/>
            <person name="Horn H."/>
            <person name="Ravasi T."/>
            <person name="Hentschel U."/>
        </authorList>
    </citation>
    <scope>NUCLEOTIDE SEQUENCE [LARGE SCALE GENOMIC DNA]</scope>
    <source>
        <strain evidence="8 9">EG49</strain>
    </source>
</reference>
<accession>W7IYM5</accession>
<dbReference type="InterPro" id="IPR000412">
    <property type="entry name" value="ABC_2_transport"/>
</dbReference>
<dbReference type="PIRSF" id="PIRSF006648">
    <property type="entry name" value="DrrB"/>
    <property type="match status" value="1"/>
</dbReference>
<evidence type="ECO:0000256" key="5">
    <source>
        <dbReference type="ARBA" id="ARBA00023251"/>
    </source>
</evidence>
<evidence type="ECO:0000256" key="3">
    <source>
        <dbReference type="ARBA" id="ARBA00022989"/>
    </source>
</evidence>
<dbReference type="STRING" id="909613.UO65_3102"/>
<evidence type="ECO:0000256" key="1">
    <source>
        <dbReference type="ARBA" id="ARBA00004141"/>
    </source>
</evidence>
<dbReference type="PANTHER" id="PTHR43229:SF2">
    <property type="entry name" value="NODULATION PROTEIN J"/>
    <property type="match status" value="1"/>
</dbReference>
<keyword evidence="2 6" id="KW-0812">Transmembrane</keyword>
<evidence type="ECO:0000259" key="7">
    <source>
        <dbReference type="PROSITE" id="PS51012"/>
    </source>
</evidence>
<keyword evidence="3 6" id="KW-1133">Transmembrane helix</keyword>
<feature type="transmembrane region" description="Helical" evidence="6">
    <location>
        <begin position="266"/>
        <end position="285"/>
    </location>
</feature>
<dbReference type="Proteomes" id="UP000019277">
    <property type="component" value="Unassembled WGS sequence"/>
</dbReference>
<protein>
    <recommendedName>
        <fullName evidence="6">Transport permease protein</fullName>
    </recommendedName>
</protein>
<feature type="transmembrane region" description="Helical" evidence="6">
    <location>
        <begin position="62"/>
        <end position="84"/>
    </location>
</feature>
<keyword evidence="6" id="KW-0813">Transport</keyword>
<feature type="transmembrane region" description="Helical" evidence="6">
    <location>
        <begin position="175"/>
        <end position="200"/>
    </location>
</feature>